<evidence type="ECO:0000256" key="6">
    <source>
        <dbReference type="SAM" id="Phobius"/>
    </source>
</evidence>
<dbReference type="Pfam" id="PF00550">
    <property type="entry name" value="PP-binding"/>
    <property type="match status" value="1"/>
</dbReference>
<feature type="transmembrane region" description="Helical" evidence="6">
    <location>
        <begin position="1453"/>
        <end position="1472"/>
    </location>
</feature>
<feature type="transmembrane region" description="Helical" evidence="6">
    <location>
        <begin position="1337"/>
        <end position="1366"/>
    </location>
</feature>
<name>A0AAV9ZE14_9AGAR</name>
<dbReference type="Pfam" id="PF13923">
    <property type="entry name" value="zf-C3HC4_2"/>
    <property type="match status" value="1"/>
</dbReference>
<dbReference type="InterPro" id="IPR011004">
    <property type="entry name" value="Trimer_LpxA-like_sf"/>
</dbReference>
<organism evidence="9 10">
    <name type="scientific">Favolaschia claudopus</name>
    <dbReference type="NCBI Taxonomy" id="2862362"/>
    <lineage>
        <taxon>Eukaryota</taxon>
        <taxon>Fungi</taxon>
        <taxon>Dikarya</taxon>
        <taxon>Basidiomycota</taxon>
        <taxon>Agaricomycotina</taxon>
        <taxon>Agaricomycetes</taxon>
        <taxon>Agaricomycetidae</taxon>
        <taxon>Agaricales</taxon>
        <taxon>Marasmiineae</taxon>
        <taxon>Mycenaceae</taxon>
        <taxon>Favolaschia</taxon>
    </lineage>
</organism>
<dbReference type="Gene3D" id="1.10.1200.10">
    <property type="entry name" value="ACP-like"/>
    <property type="match status" value="1"/>
</dbReference>
<dbReference type="PROSITE" id="PS00518">
    <property type="entry name" value="ZF_RING_1"/>
    <property type="match status" value="1"/>
</dbReference>
<keyword evidence="6" id="KW-0472">Membrane</keyword>
<dbReference type="InterPro" id="IPR013083">
    <property type="entry name" value="Znf_RING/FYVE/PHD"/>
</dbReference>
<comment type="caution">
    <text evidence="9">The sequence shown here is derived from an EMBL/GenBank/DDBJ whole genome shotgun (WGS) entry which is preliminary data.</text>
</comment>
<evidence type="ECO:0000256" key="3">
    <source>
        <dbReference type="ARBA" id="ARBA00022833"/>
    </source>
</evidence>
<evidence type="ECO:0000259" key="7">
    <source>
        <dbReference type="PROSITE" id="PS50075"/>
    </source>
</evidence>
<dbReference type="SUPFAM" id="SSF47336">
    <property type="entry name" value="ACP-like"/>
    <property type="match status" value="1"/>
</dbReference>
<dbReference type="SMART" id="SM00184">
    <property type="entry name" value="RING"/>
    <property type="match status" value="1"/>
</dbReference>
<sequence>MASPLSFLRGLQPSSPDHSLGDTLAAALTSQNNIATLLDCLPDSPRPALYDSDPARAPLDHASLRSFVQHFALPFSSSSSSPSRLDANPKRNRLGPNTRVLLLLPTGPLNALALLAISAYHTCAPVNAACTPAELREDAVRLGARVLVTTLEDARRLEVERLEGVEVVVVKGREGGMAGLFDMCLYEDGEAKTSDASPPTTQLHSLTDQSLILHTSGTSGKKKVVPYSLLSLIVGTCAVVESWDLREEDVNLNMMPLFHVGGIVRNLLAPVFSGGSAIMCAGFDAMAFWQLARELGVTWYYAAPTIHHAILSAQPTPCATEDLRIRMIANAAGGLLPSLAVSLRETFRGAVVLPSYGMTECMPIASPPITYALERPGCSGIACGPHLSIRSPGDIEVELGVGRTGAICVRGWPVFEGYEVEVEGGAGGEKERRLERGCFSKEGWFDSGDVGHLDEDGYLFITGRSKEIINKGGEVVSPFEVEEAVVSAGRGWVETALAFGIEHDVLQETIGVVVVPVSGRPRIGLAQLLDLLGDHLHPSKWPFALVYMDDVPKNAAGKPLRIKLATRLGIPQLSDSVPPLARHYEVLPGDLPSKEAPLSQPIPCRRVGIDLGEIERALRNVYGVSDVALRVKGDADDLPEAFVAAHEVDASDVGKAIERVLPGYAVPRSIHVLPNMHMLPRLPSGGLPDFAAIENVAALAHAAAMSEHALLVRDIMGNLLLNADAKSMRPDSDFFLLGGNSLLLGKLAYQIRRRTGVAVGVASLFANSTIGGIAGLIEREEDLKRGSTGVLGEGNLKEGPPLDGTTPGNSAMQSEVSLNLGYDYDEDVAASQDKTRGQTHPVSMIVQALPMVFFYPLKTALTWTALLLVLSALSSYIDGSFWERISALLCAIVVARLATRIIAPVTAIVFKWVVIGKYRPGTYRMWSNYHLRWWIVNQSLRIAGRGVFAVHPALEKLYFRLLGARIGRNVRIEKGARLGEYDLLTLRDGCRVDGGALVRGFAVEREGYFRLDHIVVGERAVVNTYTQLAPGAVVPDGSVYGPHASSRASPSSRSYAAFNRTLLDEPNFWLKLFVAWPVMFVVYFVSYLPWFAALYLMVDQVSITVAQLNTLESVVYWFSSPQRVAFHALSRVLRAVATPVLQLILGILVKRLFGFNTECATVDMSQLVLLRRYINGTLLSKHALKQAFSILGTHYEAVSVVYRCMGAKIGKRVYWPGSGIYCLDPELLEIGNDVVFGSRSEVFTTDRIGSARVTVADGAMIADRVVLLPGCKIGRRTVMGSGAIGMRDSEYRNGSTWLGADCLDEGTLAEKFDDPDTTTPFGRAFYKREADYFVFPYPMILLINLIVATLSAGYWSISAVAAAQILRQWHLHARQLHIYHPVWYRPAVLYGLIAISFIIVLNLQAIIVLLWAIATKWIVIGRRREGKCAWDRSSYCQRWQLHLTLSRFLYKGYGNGGVLAPLTGTVYIVWYFRALGAKIGKNCSIYAGGRAGLMTEPDLVHLGDNVNLDECSVVAHINSRGNFALNSLKIGNGCALRSGSRLLSGASMEDSSMLCEHTLLTSGDVADSDTVYSGWPAKPVDGNWEPKYKDEPSGFICPMCRAFPKDMTSTNCGHIFCKSCVSDVLSTHNQCPVCMARLHSRDLTRIYPSFAL</sequence>
<dbReference type="GO" id="GO:0006631">
    <property type="term" value="P:fatty acid metabolic process"/>
    <property type="evidence" value="ECO:0007669"/>
    <property type="project" value="TreeGrafter"/>
</dbReference>
<keyword evidence="1" id="KW-0479">Metal-binding</keyword>
<evidence type="ECO:0000313" key="9">
    <source>
        <dbReference type="EMBL" id="KAK6978152.1"/>
    </source>
</evidence>
<dbReference type="InterPro" id="IPR000873">
    <property type="entry name" value="AMP-dep_synth/lig_dom"/>
</dbReference>
<protein>
    <submittedName>
        <fullName evidence="9">Peroxisomal-coenzyme A synthetase</fullName>
    </submittedName>
</protein>
<dbReference type="SUPFAM" id="SSF51161">
    <property type="entry name" value="Trimeric LpxA-like enzymes"/>
    <property type="match status" value="3"/>
</dbReference>
<dbReference type="Proteomes" id="UP001362999">
    <property type="component" value="Unassembled WGS sequence"/>
</dbReference>
<dbReference type="PANTHER" id="PTHR43201">
    <property type="entry name" value="ACYL-COA SYNTHETASE"/>
    <property type="match status" value="1"/>
</dbReference>
<feature type="domain" description="Carrier" evidence="7">
    <location>
        <begin position="706"/>
        <end position="781"/>
    </location>
</feature>
<dbReference type="Gene3D" id="3.30.300.30">
    <property type="match status" value="2"/>
</dbReference>
<dbReference type="PROSITE" id="PS50075">
    <property type="entry name" value="CARRIER"/>
    <property type="match status" value="1"/>
</dbReference>
<gene>
    <name evidence="9" type="ORF">R3P38DRAFT_2580224</name>
</gene>
<accession>A0AAV9ZE14</accession>
<dbReference type="InterPro" id="IPR001841">
    <property type="entry name" value="Znf_RING"/>
</dbReference>
<evidence type="ECO:0000313" key="10">
    <source>
        <dbReference type="Proteomes" id="UP001362999"/>
    </source>
</evidence>
<keyword evidence="6" id="KW-1133">Transmembrane helix</keyword>
<evidence type="ECO:0000256" key="5">
    <source>
        <dbReference type="SAM" id="MobiDB-lite"/>
    </source>
</evidence>
<feature type="transmembrane region" description="Helical" evidence="6">
    <location>
        <begin position="1387"/>
        <end position="1414"/>
    </location>
</feature>
<proteinExistence type="predicted"/>
<feature type="transmembrane region" description="Helical" evidence="6">
    <location>
        <begin position="757"/>
        <end position="777"/>
    </location>
</feature>
<dbReference type="InterPro" id="IPR036736">
    <property type="entry name" value="ACP-like_sf"/>
</dbReference>
<dbReference type="PROSITE" id="PS50089">
    <property type="entry name" value="ZF_RING_2"/>
    <property type="match status" value="1"/>
</dbReference>
<dbReference type="Gene3D" id="2.160.10.10">
    <property type="entry name" value="Hexapeptide repeat proteins"/>
    <property type="match status" value="2"/>
</dbReference>
<keyword evidence="2 4" id="KW-0863">Zinc-finger</keyword>
<dbReference type="Gene3D" id="3.30.40.10">
    <property type="entry name" value="Zinc/RING finger domain, C3HC4 (zinc finger)"/>
    <property type="match status" value="1"/>
</dbReference>
<dbReference type="GO" id="GO:0008270">
    <property type="term" value="F:zinc ion binding"/>
    <property type="evidence" value="ECO:0007669"/>
    <property type="project" value="UniProtKB-KW"/>
</dbReference>
<reference evidence="9 10" key="1">
    <citation type="journal article" date="2024" name="J Genomics">
        <title>Draft genome sequencing and assembly of Favolaschia claudopus CIRM-BRFM 2984 isolated from oak limbs.</title>
        <authorList>
            <person name="Navarro D."/>
            <person name="Drula E."/>
            <person name="Chaduli D."/>
            <person name="Cazenave R."/>
            <person name="Ahrendt S."/>
            <person name="Wang J."/>
            <person name="Lipzen A."/>
            <person name="Daum C."/>
            <person name="Barry K."/>
            <person name="Grigoriev I.V."/>
            <person name="Favel A."/>
            <person name="Rosso M.N."/>
            <person name="Martin F."/>
        </authorList>
    </citation>
    <scope>NUCLEOTIDE SEQUENCE [LARGE SCALE GENOMIC DNA]</scope>
    <source>
        <strain evidence="9 10">CIRM-BRFM 2984</strain>
    </source>
</reference>
<feature type="transmembrane region" description="Helical" evidence="6">
    <location>
        <begin position="885"/>
        <end position="914"/>
    </location>
</feature>
<dbReference type="SUPFAM" id="SSF56801">
    <property type="entry name" value="Acetyl-CoA synthetase-like"/>
    <property type="match status" value="2"/>
</dbReference>
<dbReference type="InterPro" id="IPR042099">
    <property type="entry name" value="ANL_N_sf"/>
</dbReference>
<feature type="domain" description="RING-type" evidence="8">
    <location>
        <begin position="1597"/>
        <end position="1634"/>
    </location>
</feature>
<dbReference type="EMBL" id="JAWWNJ010000161">
    <property type="protein sequence ID" value="KAK6978152.1"/>
    <property type="molecule type" value="Genomic_DNA"/>
</dbReference>
<keyword evidence="3" id="KW-0862">Zinc</keyword>
<dbReference type="CDD" id="cd16449">
    <property type="entry name" value="RING-HC"/>
    <property type="match status" value="1"/>
</dbReference>
<dbReference type="InterPro" id="IPR017907">
    <property type="entry name" value="Znf_RING_CS"/>
</dbReference>
<dbReference type="InterPro" id="IPR009081">
    <property type="entry name" value="PP-bd_ACP"/>
</dbReference>
<evidence type="ECO:0000256" key="4">
    <source>
        <dbReference type="PROSITE-ProRule" id="PRU00175"/>
    </source>
</evidence>
<dbReference type="SUPFAM" id="SSF57850">
    <property type="entry name" value="RING/U-box"/>
    <property type="match status" value="1"/>
</dbReference>
<dbReference type="Pfam" id="PF00501">
    <property type="entry name" value="AMP-binding"/>
    <property type="match status" value="1"/>
</dbReference>
<dbReference type="GO" id="GO:0031956">
    <property type="term" value="F:medium-chain fatty acid-CoA ligase activity"/>
    <property type="evidence" value="ECO:0007669"/>
    <property type="project" value="TreeGrafter"/>
</dbReference>
<dbReference type="PANTHER" id="PTHR43201:SF10">
    <property type="entry name" value="CARRIER DOMAIN-CONTAINING PROTEIN"/>
    <property type="match status" value="1"/>
</dbReference>
<keyword evidence="6" id="KW-0812">Transmembrane</keyword>
<feature type="region of interest" description="Disordered" evidence="5">
    <location>
        <begin position="788"/>
        <end position="810"/>
    </location>
</feature>
<feature type="transmembrane region" description="Helical" evidence="6">
    <location>
        <begin position="852"/>
        <end position="873"/>
    </location>
</feature>
<evidence type="ECO:0000256" key="1">
    <source>
        <dbReference type="ARBA" id="ARBA00022723"/>
    </source>
</evidence>
<feature type="transmembrane region" description="Helical" evidence="6">
    <location>
        <begin position="1068"/>
        <end position="1098"/>
    </location>
</feature>
<dbReference type="Gene3D" id="3.40.50.12780">
    <property type="entry name" value="N-terminal domain of ligase-like"/>
    <property type="match status" value="1"/>
</dbReference>
<keyword evidence="10" id="KW-1185">Reference proteome</keyword>
<evidence type="ECO:0000259" key="8">
    <source>
        <dbReference type="PROSITE" id="PS50089"/>
    </source>
</evidence>
<evidence type="ECO:0000256" key="2">
    <source>
        <dbReference type="ARBA" id="ARBA00022771"/>
    </source>
</evidence>
<dbReference type="InterPro" id="IPR045851">
    <property type="entry name" value="AMP-bd_C_sf"/>
</dbReference>